<dbReference type="InterPro" id="IPR045851">
    <property type="entry name" value="AMP-bd_C_sf"/>
</dbReference>
<organism evidence="11 12">
    <name type="scientific">Rhizobium sullae</name>
    <name type="common">Rhizobium hedysari</name>
    <dbReference type="NCBI Taxonomy" id="50338"/>
    <lineage>
        <taxon>Bacteria</taxon>
        <taxon>Pseudomonadati</taxon>
        <taxon>Pseudomonadota</taxon>
        <taxon>Alphaproteobacteria</taxon>
        <taxon>Hyphomicrobiales</taxon>
        <taxon>Rhizobiaceae</taxon>
        <taxon>Rhizobium/Agrobacterium group</taxon>
        <taxon>Rhizobium</taxon>
    </lineage>
</organism>
<dbReference type="EMBL" id="PIQN01000025">
    <property type="protein sequence ID" value="PKA39894.1"/>
    <property type="molecule type" value="Genomic_DNA"/>
</dbReference>
<dbReference type="EC" id="6.2.1.3" evidence="6"/>
<evidence type="ECO:0000256" key="6">
    <source>
        <dbReference type="ARBA" id="ARBA00026121"/>
    </source>
</evidence>
<evidence type="ECO:0000259" key="9">
    <source>
        <dbReference type="Pfam" id="PF00501"/>
    </source>
</evidence>
<dbReference type="InterPro" id="IPR042099">
    <property type="entry name" value="ANL_N_sf"/>
</dbReference>
<evidence type="ECO:0000256" key="3">
    <source>
        <dbReference type="ARBA" id="ARBA00022598"/>
    </source>
</evidence>
<dbReference type="AlphaFoldDB" id="A0A2N0D1A7"/>
<evidence type="ECO:0000313" key="12">
    <source>
        <dbReference type="Proteomes" id="UP000232164"/>
    </source>
</evidence>
<dbReference type="Gene3D" id="3.40.50.12780">
    <property type="entry name" value="N-terminal domain of ligase-like"/>
    <property type="match status" value="1"/>
</dbReference>
<evidence type="ECO:0000256" key="1">
    <source>
        <dbReference type="ARBA" id="ARBA00004170"/>
    </source>
</evidence>
<proteinExistence type="predicted"/>
<dbReference type="PANTHER" id="PTHR43767">
    <property type="entry name" value="LONG-CHAIN-FATTY-ACID--COA LIGASE"/>
    <property type="match status" value="1"/>
</dbReference>
<reference evidence="11 12" key="2">
    <citation type="submission" date="2017-12" db="EMBL/GenBank/DDBJ databases">
        <title>Genome sequence of Rhizobium sullae HCNT1 isolated from Sulla coronaria nodules and featuring peculiar denitrification phenotypes.</title>
        <authorList>
            <person name="De Diego-Diaz B."/>
            <person name="Treu L."/>
            <person name="Campanaro S."/>
            <person name="Da Silva Duarte V."/>
            <person name="Basaglia M."/>
            <person name="Favaro L."/>
            <person name="Casella S."/>
            <person name="Squartini A."/>
        </authorList>
    </citation>
    <scope>NUCLEOTIDE SEQUENCE [LARGE SCALE GENOMIC DNA]</scope>
    <source>
        <strain evidence="11 12">HCNT1</strain>
    </source>
</reference>
<evidence type="ECO:0000256" key="7">
    <source>
        <dbReference type="ARBA" id="ARBA00039545"/>
    </source>
</evidence>
<dbReference type="InterPro" id="IPR025110">
    <property type="entry name" value="AMP-bd_C"/>
</dbReference>
<dbReference type="InterPro" id="IPR020845">
    <property type="entry name" value="AMP-binding_CS"/>
</dbReference>
<evidence type="ECO:0000313" key="11">
    <source>
        <dbReference type="EMBL" id="PKA39894.1"/>
    </source>
</evidence>
<keyword evidence="3 11" id="KW-0436">Ligase</keyword>
<comment type="subcellular location">
    <subcellularLocation>
        <location evidence="1">Membrane</location>
        <topology evidence="1">Peripheral membrane protein</topology>
    </subcellularLocation>
</comment>
<dbReference type="Gene3D" id="3.30.300.30">
    <property type="match status" value="1"/>
</dbReference>
<name>A0A2N0D1A7_RHISU</name>
<evidence type="ECO:0000256" key="5">
    <source>
        <dbReference type="ARBA" id="ARBA00023136"/>
    </source>
</evidence>
<gene>
    <name evidence="11" type="ORF">CWR43_29895</name>
</gene>
<keyword evidence="5" id="KW-0472">Membrane</keyword>
<protein>
    <recommendedName>
        <fullName evidence="7">Long-chain-fatty-acid--CoA ligase</fullName>
        <ecNumber evidence="6">6.2.1.3</ecNumber>
    </recommendedName>
    <alternativeName>
        <fullName evidence="8">Long-chain acyl-CoA synthetase</fullName>
    </alternativeName>
</protein>
<reference evidence="11 12" key="1">
    <citation type="submission" date="2017-11" db="EMBL/GenBank/DDBJ databases">
        <authorList>
            <person name="Han C.G."/>
        </authorList>
    </citation>
    <scope>NUCLEOTIDE SEQUENCE [LARGE SCALE GENOMIC DNA]</scope>
    <source>
        <strain evidence="11 12">HCNT1</strain>
    </source>
</reference>
<dbReference type="PROSITE" id="PS00455">
    <property type="entry name" value="AMP_BINDING"/>
    <property type="match status" value="1"/>
</dbReference>
<dbReference type="InterPro" id="IPR000873">
    <property type="entry name" value="AMP-dep_synth/lig_dom"/>
</dbReference>
<dbReference type="InterPro" id="IPR050237">
    <property type="entry name" value="ATP-dep_AMP-bd_enzyme"/>
</dbReference>
<dbReference type="SUPFAM" id="SSF56801">
    <property type="entry name" value="Acetyl-CoA synthetase-like"/>
    <property type="match status" value="1"/>
</dbReference>
<evidence type="ECO:0000256" key="2">
    <source>
        <dbReference type="ARBA" id="ARBA00005005"/>
    </source>
</evidence>
<accession>A0A2N0D1A7</accession>
<dbReference type="Proteomes" id="UP000232164">
    <property type="component" value="Unassembled WGS sequence"/>
</dbReference>
<feature type="domain" description="AMP-dependent synthetase/ligase" evidence="9">
    <location>
        <begin position="135"/>
        <end position="280"/>
    </location>
</feature>
<dbReference type="GO" id="GO:0004467">
    <property type="term" value="F:long-chain fatty acid-CoA ligase activity"/>
    <property type="evidence" value="ECO:0007669"/>
    <property type="project" value="UniProtKB-EC"/>
</dbReference>
<comment type="pathway">
    <text evidence="2">Lipid metabolism; fatty acid beta-oxidation.</text>
</comment>
<keyword evidence="4" id="KW-0479">Metal-binding</keyword>
<evidence type="ECO:0000259" key="10">
    <source>
        <dbReference type="Pfam" id="PF13193"/>
    </source>
</evidence>
<dbReference type="PANTHER" id="PTHR43767:SF8">
    <property type="entry name" value="LONG-CHAIN-FATTY-ACID--COA LIGASE"/>
    <property type="match status" value="1"/>
</dbReference>
<comment type="caution">
    <text evidence="11">The sequence shown here is derived from an EMBL/GenBank/DDBJ whole genome shotgun (WGS) entry which is preliminary data.</text>
</comment>
<evidence type="ECO:0000256" key="4">
    <source>
        <dbReference type="ARBA" id="ARBA00022723"/>
    </source>
</evidence>
<feature type="domain" description="AMP-binding enzyme C-terminal" evidence="10">
    <location>
        <begin position="361"/>
        <end position="439"/>
    </location>
</feature>
<sequence>MSTINLRSVIETSRLAPAISAETGHWTCDDLLHVCRFSPVAAAASGKKVALRFHDPAKLALTLIALDGVAASLFLVSSDLPPGGALPKLIDDFRPDLIISDEPGAAEEVPQLRWTDELLAREHGIGYNSETEWVLATSGTTGSPKLVAHSLRSLMRTTKVGNERKLRWGQLYDLCRFAGVQVFLQGLLGGRVLLLPAQSASLDSRLRFLRDSQCEALSATPTLWRKVLMTSGMDDWPLKQITLGGEIADASILNALKARFPEARIAHVYASTEAGVGFSVSDGLPGFPLSYLEDGCMTIVEDRLFIATVGGTYLNYSQPIRDLNGFIDTGDVVQVVDERCIFLGRANGAINVGGNKLFPEEVETILLELDEIHAARVFAKPSPITGQIVVAELVVSDAQIEPKAIRKLALDHCASRLERWKIPAMIQIKASLENSASGKLDRKTA</sequence>
<dbReference type="Pfam" id="PF13193">
    <property type="entry name" value="AMP-binding_C"/>
    <property type="match status" value="1"/>
</dbReference>
<dbReference type="GO" id="GO:0016020">
    <property type="term" value="C:membrane"/>
    <property type="evidence" value="ECO:0007669"/>
    <property type="project" value="UniProtKB-SubCell"/>
</dbReference>
<evidence type="ECO:0000256" key="8">
    <source>
        <dbReference type="ARBA" id="ARBA00042773"/>
    </source>
</evidence>
<dbReference type="GO" id="GO:0046872">
    <property type="term" value="F:metal ion binding"/>
    <property type="evidence" value="ECO:0007669"/>
    <property type="project" value="UniProtKB-KW"/>
</dbReference>
<dbReference type="Pfam" id="PF00501">
    <property type="entry name" value="AMP-binding"/>
    <property type="match status" value="1"/>
</dbReference>